<comment type="cofactor">
    <cofactor evidence="1">
        <name>a divalent metal cation</name>
        <dbReference type="ChEBI" id="CHEBI:60240"/>
    </cofactor>
</comment>
<keyword evidence="2" id="KW-0479">Metal-binding</keyword>
<organism evidence="4 5">
    <name type="scientific">Heterostelium pallidum (strain ATCC 26659 / Pp 5 / PN500)</name>
    <name type="common">Cellular slime mold</name>
    <name type="synonym">Polysphondylium pallidum</name>
    <dbReference type="NCBI Taxonomy" id="670386"/>
    <lineage>
        <taxon>Eukaryota</taxon>
        <taxon>Amoebozoa</taxon>
        <taxon>Evosea</taxon>
        <taxon>Eumycetozoa</taxon>
        <taxon>Dictyostelia</taxon>
        <taxon>Acytosteliales</taxon>
        <taxon>Acytosteliaceae</taxon>
        <taxon>Heterostelium</taxon>
    </lineage>
</organism>
<evidence type="ECO:0000259" key="3">
    <source>
        <dbReference type="Pfam" id="PF13359"/>
    </source>
</evidence>
<accession>D3B8Q3</accession>
<sequence>MVDIDVFGDTFRQWICPVGAPRGDGINWKLNNQQQQQQSEQLEGYPAGPYPGSQADIEIARSEEGILSSDILQKNERFIGDKAYQGERESFKAMIKKPSGGTLTPLEREFNAFLSSKRIIIENVNNRNSKNIN</sequence>
<feature type="domain" description="DDE Tnp4" evidence="3">
    <location>
        <begin position="49"/>
        <end position="127"/>
    </location>
</feature>
<dbReference type="Proteomes" id="UP000001396">
    <property type="component" value="Unassembled WGS sequence"/>
</dbReference>
<evidence type="ECO:0000256" key="2">
    <source>
        <dbReference type="ARBA" id="ARBA00022723"/>
    </source>
</evidence>
<protein>
    <recommendedName>
        <fullName evidence="3">DDE Tnp4 domain-containing protein</fullName>
    </recommendedName>
</protein>
<evidence type="ECO:0000256" key="1">
    <source>
        <dbReference type="ARBA" id="ARBA00001968"/>
    </source>
</evidence>
<proteinExistence type="predicted"/>
<dbReference type="AlphaFoldDB" id="D3B8Q3"/>
<gene>
    <name evidence="4" type="ORF">PPL_04846</name>
</gene>
<reference evidence="4 5" key="1">
    <citation type="journal article" date="2011" name="Genome Res.">
        <title>Phylogeny-wide analysis of social amoeba genomes highlights ancient origins for complex intercellular communication.</title>
        <authorList>
            <person name="Heidel A.J."/>
            <person name="Lawal H.M."/>
            <person name="Felder M."/>
            <person name="Schilde C."/>
            <person name="Helps N.R."/>
            <person name="Tunggal B."/>
            <person name="Rivero F."/>
            <person name="John U."/>
            <person name="Schleicher M."/>
            <person name="Eichinger L."/>
            <person name="Platzer M."/>
            <person name="Noegel A.A."/>
            <person name="Schaap P."/>
            <person name="Gloeckner G."/>
        </authorList>
    </citation>
    <scope>NUCLEOTIDE SEQUENCE [LARGE SCALE GENOMIC DNA]</scope>
    <source>
        <strain evidence="5">ATCC 26659 / Pp 5 / PN500</strain>
    </source>
</reference>
<dbReference type="GO" id="GO:0046872">
    <property type="term" value="F:metal ion binding"/>
    <property type="evidence" value="ECO:0007669"/>
    <property type="project" value="UniProtKB-KW"/>
</dbReference>
<dbReference type="RefSeq" id="XP_020434538.1">
    <property type="nucleotide sequence ID" value="XM_020575743.1"/>
</dbReference>
<dbReference type="InterPro" id="IPR027806">
    <property type="entry name" value="HARBI1_dom"/>
</dbReference>
<dbReference type="InParanoid" id="D3B8Q3"/>
<comment type="caution">
    <text evidence="4">The sequence shown here is derived from an EMBL/GenBank/DDBJ whole genome shotgun (WGS) entry which is preliminary data.</text>
</comment>
<dbReference type="GeneID" id="31360333"/>
<dbReference type="Pfam" id="PF13359">
    <property type="entry name" value="DDE_Tnp_4"/>
    <property type="match status" value="1"/>
</dbReference>
<evidence type="ECO:0000313" key="4">
    <source>
        <dbReference type="EMBL" id="EFA82421.1"/>
    </source>
</evidence>
<dbReference type="EMBL" id="ADBJ01000020">
    <property type="protein sequence ID" value="EFA82421.1"/>
    <property type="molecule type" value="Genomic_DNA"/>
</dbReference>
<keyword evidence="5" id="KW-1185">Reference proteome</keyword>
<evidence type="ECO:0000313" key="5">
    <source>
        <dbReference type="Proteomes" id="UP000001396"/>
    </source>
</evidence>
<name>D3B8Q3_HETP5</name>